<reference evidence="3" key="1">
    <citation type="submission" date="2019-04" db="EMBL/GenBank/DDBJ databases">
        <title>Evolution of Biomass-Degrading Anaerobic Consortia Revealed by Metagenomics.</title>
        <authorList>
            <person name="Peng X."/>
        </authorList>
    </citation>
    <scope>NUCLEOTIDE SEQUENCE</scope>
    <source>
        <strain evidence="3">SIG14</strain>
    </source>
</reference>
<dbReference type="InterPro" id="IPR011050">
    <property type="entry name" value="Pectin_lyase_fold/virulence"/>
</dbReference>
<accession>A0A8T3VQV6</accession>
<keyword evidence="2" id="KW-0472">Membrane</keyword>
<keyword evidence="2" id="KW-1133">Transmembrane helix</keyword>
<name>A0A8T3VQV6_METOL</name>
<evidence type="ECO:0000256" key="2">
    <source>
        <dbReference type="SAM" id="Phobius"/>
    </source>
</evidence>
<dbReference type="AlphaFoldDB" id="A0A8T3VQV6"/>
<feature type="transmembrane region" description="Helical" evidence="2">
    <location>
        <begin position="691"/>
        <end position="709"/>
    </location>
</feature>
<gene>
    <name evidence="3" type="ORF">E7Z75_04325</name>
</gene>
<dbReference type="Proteomes" id="UP000732619">
    <property type="component" value="Unassembled WGS sequence"/>
</dbReference>
<dbReference type="EMBL" id="SUTG01000014">
    <property type="protein sequence ID" value="MBE6512360.1"/>
    <property type="molecule type" value="Genomic_DNA"/>
</dbReference>
<feature type="region of interest" description="Disordered" evidence="1">
    <location>
        <begin position="606"/>
        <end position="647"/>
    </location>
</feature>
<keyword evidence="2" id="KW-0812">Transmembrane</keyword>
<sequence>MSSVSADDIDDIDSFSLADVTGFSFSNLSVNENAVEDNNVLCSDSSSSKYFSVEGLESNDNSLNESNYESNSMNLNDSNINVNSRVLAESNNSNDIIIDSVYYVDSDNFTSYFVDGVLKEEFEGSILVFNGEFVDKGVIDINSPNVIVVGSNSLLNNTVFCLQSSNIMLSGLNFVLDKEFSSNDYAGILVLGDNCTVFNCTMDYSVPYATTGFCVYAEGSVDDKIVNFTLANNTFNFIGNNLGGGWDYGIFIDYVDNAIIHGNDIICSLPLRSVDWSFDIFGGVSMDSVGAFVAQGSNYLTLSNNNISSYVTGGGTSYPTLDTVILYGCNNAILEYNDIYCEDFDSKEGKDNYLQGIDIYFANDVTILNNRIDIRTTGGRAGMGTAYPIQVNGPSYNVKIAFNNLSTMNFGPNIGIYSQNYYGSTKIDIISNFINVTGLASTHYWALVAGIEVQDSEDLIWNNTIIVTNIGNYSANDNIYGISYSQNTQGNHTYNIQYNNVTTNGRYAVSLSGTNSLVVDSIVANNVLNTNVSSGNRAVRIGQGNNNTIRNNTDGKFVNTLNDDDLPDWLKNHKIIVPHIVLPKYYHEASNGSGLTDNVGNGTLPWNINGSSGGTNNGQGNNRNNEVSGNGSNPNSDNVIGSNRDAAPGIGGISSPSLSAAIDGDSGSSAADPDTYEIDEKENLVNKSINSLSLACIFIIVLLLLLLGYKHQKDNEEE</sequence>
<feature type="compositionally biased region" description="Polar residues" evidence="1">
    <location>
        <begin position="626"/>
        <end position="641"/>
    </location>
</feature>
<evidence type="ECO:0000313" key="4">
    <source>
        <dbReference type="Proteomes" id="UP000732619"/>
    </source>
</evidence>
<evidence type="ECO:0008006" key="5">
    <source>
        <dbReference type="Google" id="ProtNLM"/>
    </source>
</evidence>
<comment type="caution">
    <text evidence="3">The sequence shown here is derived from an EMBL/GenBank/DDBJ whole genome shotgun (WGS) entry which is preliminary data.</text>
</comment>
<organism evidence="3 4">
    <name type="scientific">Methanobrevibacter olleyae</name>
    <dbReference type="NCBI Taxonomy" id="294671"/>
    <lineage>
        <taxon>Archaea</taxon>
        <taxon>Methanobacteriati</taxon>
        <taxon>Methanobacteriota</taxon>
        <taxon>Methanomada group</taxon>
        <taxon>Methanobacteria</taxon>
        <taxon>Methanobacteriales</taxon>
        <taxon>Methanobacteriaceae</taxon>
        <taxon>Methanobrevibacter</taxon>
    </lineage>
</organism>
<evidence type="ECO:0000313" key="3">
    <source>
        <dbReference type="EMBL" id="MBE6512360.1"/>
    </source>
</evidence>
<protein>
    <recommendedName>
        <fullName evidence="5">Adhesin-like protein</fullName>
    </recommendedName>
</protein>
<evidence type="ECO:0000256" key="1">
    <source>
        <dbReference type="SAM" id="MobiDB-lite"/>
    </source>
</evidence>
<dbReference type="SUPFAM" id="SSF51126">
    <property type="entry name" value="Pectin lyase-like"/>
    <property type="match status" value="1"/>
</dbReference>
<proteinExistence type="predicted"/>